<dbReference type="Proteomes" id="UP001596253">
    <property type="component" value="Unassembled WGS sequence"/>
</dbReference>
<accession>A0ABW1R8H3</accession>
<feature type="domain" description="VanZ-like" evidence="2">
    <location>
        <begin position="36"/>
        <end position="152"/>
    </location>
</feature>
<protein>
    <submittedName>
        <fullName evidence="3">VanZ family protein</fullName>
    </submittedName>
</protein>
<feature type="transmembrane region" description="Helical" evidence="1">
    <location>
        <begin position="6"/>
        <end position="23"/>
    </location>
</feature>
<dbReference type="RefSeq" id="WP_137639942.1">
    <property type="nucleotide sequence ID" value="NZ_BJDK01000011.1"/>
</dbReference>
<feature type="transmembrane region" description="Helical" evidence="1">
    <location>
        <begin position="99"/>
        <end position="122"/>
    </location>
</feature>
<feature type="transmembrane region" description="Helical" evidence="1">
    <location>
        <begin position="137"/>
        <end position="157"/>
    </location>
</feature>
<name>A0ABW1R8H3_9LACO</name>
<keyword evidence="1" id="KW-0472">Membrane</keyword>
<evidence type="ECO:0000256" key="1">
    <source>
        <dbReference type="SAM" id="Phobius"/>
    </source>
</evidence>
<keyword evidence="1" id="KW-1133">Transmembrane helix</keyword>
<organism evidence="3 4">
    <name type="scientific">Lactiplantibacillus dongliensis</name>
    <dbReference type="NCBI Taxonomy" id="2559919"/>
    <lineage>
        <taxon>Bacteria</taxon>
        <taxon>Bacillati</taxon>
        <taxon>Bacillota</taxon>
        <taxon>Bacilli</taxon>
        <taxon>Lactobacillales</taxon>
        <taxon>Lactobacillaceae</taxon>
        <taxon>Lactiplantibacillus</taxon>
    </lineage>
</organism>
<sequence>MRWEPLLLILLMAGLSGLLILIIGRRPRWLALLKLAYFTGLAAILFTPISFSGTSLYIMPIGIGRVNLTNLSFSNLGFLENIMLTLPLGLLLKWTWSRLSLFGVGFMGLMAGSSIEITQYFLSQHYLINRSSDINDILANALGILIGGLIITSYLQLTTKHRRLVS</sequence>
<proteinExistence type="predicted"/>
<evidence type="ECO:0000259" key="2">
    <source>
        <dbReference type="Pfam" id="PF04892"/>
    </source>
</evidence>
<dbReference type="EMBL" id="JBHSSD010000057">
    <property type="protein sequence ID" value="MFC6165755.1"/>
    <property type="molecule type" value="Genomic_DNA"/>
</dbReference>
<dbReference type="Pfam" id="PF04892">
    <property type="entry name" value="VanZ"/>
    <property type="match status" value="1"/>
</dbReference>
<dbReference type="InterPro" id="IPR006976">
    <property type="entry name" value="VanZ-like"/>
</dbReference>
<keyword evidence="1" id="KW-0812">Transmembrane</keyword>
<feature type="transmembrane region" description="Helical" evidence="1">
    <location>
        <begin position="71"/>
        <end position="92"/>
    </location>
</feature>
<reference evidence="4" key="1">
    <citation type="journal article" date="2019" name="Int. J. Syst. Evol. Microbiol.">
        <title>The Global Catalogue of Microorganisms (GCM) 10K type strain sequencing project: providing services to taxonomists for standard genome sequencing and annotation.</title>
        <authorList>
            <consortium name="The Broad Institute Genomics Platform"/>
            <consortium name="The Broad Institute Genome Sequencing Center for Infectious Disease"/>
            <person name="Wu L."/>
            <person name="Ma J."/>
        </authorList>
    </citation>
    <scope>NUCLEOTIDE SEQUENCE [LARGE SCALE GENOMIC DNA]</scope>
    <source>
        <strain evidence="4">CCM 8932</strain>
    </source>
</reference>
<evidence type="ECO:0000313" key="4">
    <source>
        <dbReference type="Proteomes" id="UP001596253"/>
    </source>
</evidence>
<keyword evidence="4" id="KW-1185">Reference proteome</keyword>
<evidence type="ECO:0000313" key="3">
    <source>
        <dbReference type="EMBL" id="MFC6165755.1"/>
    </source>
</evidence>
<comment type="caution">
    <text evidence="3">The sequence shown here is derived from an EMBL/GenBank/DDBJ whole genome shotgun (WGS) entry which is preliminary data.</text>
</comment>
<feature type="transmembrane region" description="Helical" evidence="1">
    <location>
        <begin position="35"/>
        <end position="59"/>
    </location>
</feature>
<gene>
    <name evidence="3" type="ORF">ACFP3T_13880</name>
</gene>